<evidence type="ECO:0000313" key="3">
    <source>
        <dbReference type="Proteomes" id="UP001596174"/>
    </source>
</evidence>
<comment type="caution">
    <text evidence="2">The sequence shown here is derived from an EMBL/GenBank/DDBJ whole genome shotgun (WGS) entry which is preliminary data.</text>
</comment>
<dbReference type="Proteomes" id="UP001596174">
    <property type="component" value="Unassembled WGS sequence"/>
</dbReference>
<proteinExistence type="predicted"/>
<dbReference type="PANTHER" id="PTHR36222">
    <property type="entry name" value="SERINE PROTEASE INHIBITOR RV3364C"/>
    <property type="match status" value="1"/>
</dbReference>
<reference evidence="3" key="1">
    <citation type="journal article" date="2019" name="Int. J. Syst. Evol. Microbiol.">
        <title>The Global Catalogue of Microorganisms (GCM) 10K type strain sequencing project: providing services to taxonomists for standard genome sequencing and annotation.</title>
        <authorList>
            <consortium name="The Broad Institute Genomics Platform"/>
            <consortium name="The Broad Institute Genome Sequencing Center for Infectious Disease"/>
            <person name="Wu L."/>
            <person name="Ma J."/>
        </authorList>
    </citation>
    <scope>NUCLEOTIDE SEQUENCE [LARGE SCALE GENOMIC DNA]</scope>
    <source>
        <strain evidence="3">JCM 4816</strain>
    </source>
</reference>
<dbReference type="PANTHER" id="PTHR36222:SF1">
    <property type="entry name" value="SERINE PROTEASE INHIBITOR RV3364C"/>
    <property type="match status" value="1"/>
</dbReference>
<sequence>MTTATSPSAGQSADLDWLLEQFVKRVPHARSAVVASTDGVRKHTHGLGVDDSDRLSAIATGLFSLGKGIGHLHGQAGGEVRQVVVEHDGALLFVSAAGAGAVLAVLASGEADPALIGYEMAQLVKSVSGYLSTPPRGAGL</sequence>
<dbReference type="Pfam" id="PF03259">
    <property type="entry name" value="Robl_LC7"/>
    <property type="match status" value="1"/>
</dbReference>
<keyword evidence="3" id="KW-1185">Reference proteome</keyword>
<dbReference type="SMART" id="SM00960">
    <property type="entry name" value="Robl_LC7"/>
    <property type="match status" value="1"/>
</dbReference>
<dbReference type="EMBL" id="JBHSQJ010000008">
    <property type="protein sequence ID" value="MFC5906136.1"/>
    <property type="molecule type" value="Genomic_DNA"/>
</dbReference>
<protein>
    <submittedName>
        <fullName evidence="2">Roadblock/LC7 domain-containing protein</fullName>
    </submittedName>
</protein>
<feature type="domain" description="Roadblock/LAMTOR2" evidence="1">
    <location>
        <begin position="16"/>
        <end position="107"/>
    </location>
</feature>
<dbReference type="Gene3D" id="3.30.450.30">
    <property type="entry name" value="Dynein light chain 2a, cytoplasmic"/>
    <property type="match status" value="1"/>
</dbReference>
<dbReference type="SUPFAM" id="SSF103196">
    <property type="entry name" value="Roadblock/LC7 domain"/>
    <property type="match status" value="1"/>
</dbReference>
<dbReference type="InterPro" id="IPR053141">
    <property type="entry name" value="Mycobact_SerProt_Inhib_Rv3364c"/>
</dbReference>
<evidence type="ECO:0000313" key="2">
    <source>
        <dbReference type="EMBL" id="MFC5906136.1"/>
    </source>
</evidence>
<dbReference type="RefSeq" id="WP_380579258.1">
    <property type="nucleotide sequence ID" value="NZ_JBHSQJ010000008.1"/>
</dbReference>
<gene>
    <name evidence="2" type="ORF">ACFP3V_02720</name>
</gene>
<dbReference type="InterPro" id="IPR004942">
    <property type="entry name" value="Roadblock/LAMTOR2_dom"/>
</dbReference>
<organism evidence="2 3">
    <name type="scientific">Streptacidiphilus monticola</name>
    <dbReference type="NCBI Taxonomy" id="2161674"/>
    <lineage>
        <taxon>Bacteria</taxon>
        <taxon>Bacillati</taxon>
        <taxon>Actinomycetota</taxon>
        <taxon>Actinomycetes</taxon>
        <taxon>Kitasatosporales</taxon>
        <taxon>Streptomycetaceae</taxon>
        <taxon>Streptacidiphilus</taxon>
    </lineage>
</organism>
<accession>A0ABW1FUQ0</accession>
<name>A0ABW1FUQ0_9ACTN</name>
<evidence type="ECO:0000259" key="1">
    <source>
        <dbReference type="SMART" id="SM00960"/>
    </source>
</evidence>